<protein>
    <recommendedName>
        <fullName evidence="3">ATP synthase protein I</fullName>
    </recommendedName>
</protein>
<reference evidence="2" key="1">
    <citation type="submission" date="2018-05" db="EMBL/GenBank/DDBJ databases">
        <authorList>
            <person name="Lanie J.A."/>
            <person name="Ng W.-L."/>
            <person name="Kazmierczak K.M."/>
            <person name="Andrzejewski T.M."/>
            <person name="Davidsen T.M."/>
            <person name="Wayne K.J."/>
            <person name="Tettelin H."/>
            <person name="Glass J.I."/>
            <person name="Rusch D."/>
            <person name="Podicherti R."/>
            <person name="Tsui H.-C.T."/>
            <person name="Winkler M.E."/>
        </authorList>
    </citation>
    <scope>NUCLEOTIDE SEQUENCE</scope>
</reference>
<proteinExistence type="predicted"/>
<keyword evidence="1" id="KW-0812">Transmembrane</keyword>
<dbReference type="EMBL" id="UINC01000590">
    <property type="protein sequence ID" value="SUZ57981.1"/>
    <property type="molecule type" value="Genomic_DNA"/>
</dbReference>
<feature type="transmembrane region" description="Helical" evidence="1">
    <location>
        <begin position="50"/>
        <end position="71"/>
    </location>
</feature>
<keyword evidence="1" id="KW-0472">Membrane</keyword>
<feature type="transmembrane region" description="Helical" evidence="1">
    <location>
        <begin position="25"/>
        <end position="44"/>
    </location>
</feature>
<evidence type="ECO:0008006" key="3">
    <source>
        <dbReference type="Google" id="ProtNLM"/>
    </source>
</evidence>
<evidence type="ECO:0000313" key="2">
    <source>
        <dbReference type="EMBL" id="SUZ57981.1"/>
    </source>
</evidence>
<keyword evidence="1" id="KW-1133">Transmembrane helix</keyword>
<accession>A0A381NTN3</accession>
<gene>
    <name evidence="2" type="ORF">METZ01_LOCUS10835</name>
</gene>
<name>A0A381NTN3_9ZZZZ</name>
<evidence type="ECO:0000256" key="1">
    <source>
        <dbReference type="SAM" id="Phobius"/>
    </source>
</evidence>
<feature type="transmembrane region" description="Helical" evidence="1">
    <location>
        <begin position="111"/>
        <end position="132"/>
    </location>
</feature>
<feature type="transmembrane region" description="Helical" evidence="1">
    <location>
        <begin position="83"/>
        <end position="105"/>
    </location>
</feature>
<sequence>MFVFWNVFRVLSIIKDNKRSKEMMLYIYTVIFLIGIAGIFSRFFDNMNSEIFFGLSGPVLVGFITIFFMIKYSNNGAIRLNRILVKGFVIKFIFYGGFIITIFTVYSFKPVPFMCSFTLSFIVLHMMEAVVLKKIQGR</sequence>
<dbReference type="AlphaFoldDB" id="A0A381NTN3"/>
<organism evidence="2">
    <name type="scientific">marine metagenome</name>
    <dbReference type="NCBI Taxonomy" id="408172"/>
    <lineage>
        <taxon>unclassified sequences</taxon>
        <taxon>metagenomes</taxon>
        <taxon>ecological metagenomes</taxon>
    </lineage>
</organism>